<evidence type="ECO:0000313" key="3">
    <source>
        <dbReference type="EMBL" id="KAE9192802.1"/>
    </source>
</evidence>
<gene>
    <name evidence="4" type="ORF">PF001_g17413</name>
    <name evidence="3" type="ORF">PF005_g18320</name>
    <name evidence="2" type="ORF">PF007_g15836</name>
</gene>
<dbReference type="EMBL" id="QXGE01001259">
    <property type="protein sequence ID" value="KAE9295236.1"/>
    <property type="molecule type" value="Genomic_DNA"/>
</dbReference>
<evidence type="ECO:0000313" key="6">
    <source>
        <dbReference type="Proteomes" id="UP000437068"/>
    </source>
</evidence>
<name>A0A6A3RSN3_9STRA</name>
<feature type="chain" id="PRO_5036165900" description="Secreted protein" evidence="1">
    <location>
        <begin position="30"/>
        <end position="70"/>
    </location>
</feature>
<reference evidence="5 6" key="1">
    <citation type="submission" date="2018-08" db="EMBL/GenBank/DDBJ databases">
        <title>Genomic investigation of the strawberry pathogen Phytophthora fragariae indicates pathogenicity is determined by transcriptional variation in three key races.</title>
        <authorList>
            <person name="Adams T.M."/>
            <person name="Armitage A.D."/>
            <person name="Sobczyk M.K."/>
            <person name="Bates H.J."/>
            <person name="Dunwell J.M."/>
            <person name="Nellist C.F."/>
            <person name="Harrison R.J."/>
        </authorList>
    </citation>
    <scope>NUCLEOTIDE SEQUENCE [LARGE SCALE GENOMIC DNA]</scope>
    <source>
        <strain evidence="4 6">A4</strain>
        <strain evidence="3 5">NOV-27</strain>
        <strain evidence="2 7">NOV-71</strain>
    </source>
</reference>
<dbReference type="AlphaFoldDB" id="A0A6A3RSN3"/>
<keyword evidence="1" id="KW-0732">Signal</keyword>
<sequence>MATCGASTVSPCCCCTCTTILLLLPFRSAILLCGASCPTYHDVPESLTLSLPADCLVPCLLKNGNYRAAR</sequence>
<evidence type="ECO:0000256" key="1">
    <source>
        <dbReference type="SAM" id="SignalP"/>
    </source>
</evidence>
<accession>A0A6A3RSN3</accession>
<dbReference type="Proteomes" id="UP000433483">
    <property type="component" value="Unassembled WGS sequence"/>
</dbReference>
<dbReference type="EMBL" id="QXGB01001323">
    <property type="protein sequence ID" value="KAE9192802.1"/>
    <property type="molecule type" value="Genomic_DNA"/>
</dbReference>
<evidence type="ECO:0008006" key="8">
    <source>
        <dbReference type="Google" id="ProtNLM"/>
    </source>
</evidence>
<keyword evidence="5" id="KW-1185">Reference proteome</keyword>
<evidence type="ECO:0000313" key="5">
    <source>
        <dbReference type="Proteomes" id="UP000433483"/>
    </source>
</evidence>
<evidence type="ECO:0000313" key="7">
    <source>
        <dbReference type="Proteomes" id="UP000441208"/>
    </source>
</evidence>
<dbReference type="EMBL" id="QXFZ01000990">
    <property type="protein sequence ID" value="KAE9099550.1"/>
    <property type="molecule type" value="Genomic_DNA"/>
</dbReference>
<dbReference type="Proteomes" id="UP000441208">
    <property type="component" value="Unassembled WGS sequence"/>
</dbReference>
<evidence type="ECO:0000313" key="4">
    <source>
        <dbReference type="EMBL" id="KAE9295236.1"/>
    </source>
</evidence>
<organism evidence="2 7">
    <name type="scientific">Phytophthora fragariae</name>
    <dbReference type="NCBI Taxonomy" id="53985"/>
    <lineage>
        <taxon>Eukaryota</taxon>
        <taxon>Sar</taxon>
        <taxon>Stramenopiles</taxon>
        <taxon>Oomycota</taxon>
        <taxon>Peronosporomycetes</taxon>
        <taxon>Peronosporales</taxon>
        <taxon>Peronosporaceae</taxon>
        <taxon>Phytophthora</taxon>
    </lineage>
</organism>
<dbReference type="Proteomes" id="UP000437068">
    <property type="component" value="Unassembled WGS sequence"/>
</dbReference>
<proteinExistence type="predicted"/>
<comment type="caution">
    <text evidence="2">The sequence shown here is derived from an EMBL/GenBank/DDBJ whole genome shotgun (WGS) entry which is preliminary data.</text>
</comment>
<evidence type="ECO:0000313" key="2">
    <source>
        <dbReference type="EMBL" id="KAE9099550.1"/>
    </source>
</evidence>
<feature type="signal peptide" evidence="1">
    <location>
        <begin position="1"/>
        <end position="29"/>
    </location>
</feature>
<protein>
    <recommendedName>
        <fullName evidence="8">Secreted protein</fullName>
    </recommendedName>
</protein>